<dbReference type="RefSeq" id="WP_270056977.1">
    <property type="nucleotide sequence ID" value="NZ_CP115149.1"/>
</dbReference>
<feature type="region of interest" description="Disordered" evidence="1">
    <location>
        <begin position="61"/>
        <end position="80"/>
    </location>
</feature>
<evidence type="ECO:0000256" key="1">
    <source>
        <dbReference type="SAM" id="MobiDB-lite"/>
    </source>
</evidence>
<evidence type="ECO:0000313" key="2">
    <source>
        <dbReference type="EMBL" id="WBL36453.1"/>
    </source>
</evidence>
<reference evidence="2 3" key="1">
    <citation type="journal article" date="2023" name="ISME J.">
        <title>Thermophilic Dehalococcoidia with unusual traits shed light on an unexpected past.</title>
        <authorList>
            <person name="Palmer M."/>
            <person name="Covington J.K."/>
            <person name="Zhou E.M."/>
            <person name="Thomas S.C."/>
            <person name="Habib N."/>
            <person name="Seymour C.O."/>
            <person name="Lai D."/>
            <person name="Johnston J."/>
            <person name="Hashimi A."/>
            <person name="Jiao J.Y."/>
            <person name="Muok A.R."/>
            <person name="Liu L."/>
            <person name="Xian W.D."/>
            <person name="Zhi X.Y."/>
            <person name="Li M.M."/>
            <person name="Silva L.P."/>
            <person name="Bowen B.P."/>
            <person name="Louie K."/>
            <person name="Briegel A."/>
            <person name="Pett-Ridge J."/>
            <person name="Weber P.K."/>
            <person name="Tocheva E.I."/>
            <person name="Woyke T."/>
            <person name="Northen T.R."/>
            <person name="Mayali X."/>
            <person name="Li W.J."/>
            <person name="Hedlund B.P."/>
        </authorList>
    </citation>
    <scope>NUCLEOTIDE SEQUENCE [LARGE SCALE GENOMIC DNA]</scope>
    <source>
        <strain evidence="2 3">YIM 72310</strain>
    </source>
</reference>
<name>A0ABY7MA55_9CHLR</name>
<accession>A0ABY7MA55</accession>
<proteinExistence type="predicted"/>
<dbReference type="EMBL" id="CP115149">
    <property type="protein sequence ID" value="WBL36453.1"/>
    <property type="molecule type" value="Genomic_DNA"/>
</dbReference>
<gene>
    <name evidence="2" type="ORF">O0235_02475</name>
</gene>
<protein>
    <submittedName>
        <fullName evidence="2">Uncharacterized protein</fullName>
    </submittedName>
</protein>
<keyword evidence="3" id="KW-1185">Reference proteome</keyword>
<sequence length="80" mass="7998">MVLPLTFAFLPLAAVVMGGGGEAPQGTLVLETADAHGAGAGVNVAAWDAQEFAPRDDALAYRSGDAQGKPGDSCPDTPQS</sequence>
<organism evidence="2 3">
    <name type="scientific">Tepidiforma flava</name>
    <dbReference type="NCBI Taxonomy" id="3004094"/>
    <lineage>
        <taxon>Bacteria</taxon>
        <taxon>Bacillati</taxon>
        <taxon>Chloroflexota</taxon>
        <taxon>Tepidiformia</taxon>
        <taxon>Tepidiformales</taxon>
        <taxon>Tepidiformaceae</taxon>
        <taxon>Tepidiforma</taxon>
    </lineage>
</organism>
<evidence type="ECO:0000313" key="3">
    <source>
        <dbReference type="Proteomes" id="UP001212803"/>
    </source>
</evidence>
<dbReference type="Proteomes" id="UP001212803">
    <property type="component" value="Chromosome"/>
</dbReference>